<geneLocation type="plasmid" evidence="4 5">
    <name>pPDG2</name>
</geneLocation>
<comment type="similarity">
    <text evidence="1">Belongs to the AccD/PCCB family.</text>
</comment>
<dbReference type="InterPro" id="IPR011763">
    <property type="entry name" value="COA_CT_C"/>
</dbReference>
<dbReference type="AlphaFoldDB" id="A0A076F007"/>
<gene>
    <name evidence="4" type="ORF">EP51_42285</name>
</gene>
<dbReference type="InterPro" id="IPR045190">
    <property type="entry name" value="MCCB/AccD1-like"/>
</dbReference>
<evidence type="ECO:0000259" key="3">
    <source>
        <dbReference type="PROSITE" id="PS50989"/>
    </source>
</evidence>
<dbReference type="PROSITE" id="PS50980">
    <property type="entry name" value="COA_CT_NTER"/>
    <property type="match status" value="1"/>
</dbReference>
<dbReference type="FunFam" id="3.90.226.10:FF:000030">
    <property type="entry name" value="Acetyl-CoA carboxylase carboxyltransferase subunit"/>
    <property type="match status" value="1"/>
</dbReference>
<evidence type="ECO:0000259" key="2">
    <source>
        <dbReference type="PROSITE" id="PS50980"/>
    </source>
</evidence>
<reference evidence="4 5" key="1">
    <citation type="submission" date="2014-07" db="EMBL/GenBank/DDBJ databases">
        <title>Genome Sequence of Rhodococcus opacus Strain R7, a Biodegrader of Mono- and Polycyclic Aromatic Hydrocarbons.</title>
        <authorList>
            <person name="Di Gennaro P."/>
            <person name="Zampolli J."/>
            <person name="Presti I."/>
            <person name="Cappelletti M."/>
            <person name="D'Ursi P."/>
            <person name="Orro A."/>
            <person name="Mezzelani A."/>
            <person name="Milanesi L."/>
        </authorList>
    </citation>
    <scope>NUCLEOTIDE SEQUENCE [LARGE SCALE GENOMIC DNA]</scope>
    <source>
        <strain evidence="4 5">R7</strain>
        <plasmid evidence="4">pPDG2</plasmid>
    </source>
</reference>
<dbReference type="PANTHER" id="PTHR22855">
    <property type="entry name" value="ACETYL, PROPIONYL, PYRUVATE, AND GLUTACONYL CARBOXYLASE-RELATED"/>
    <property type="match status" value="1"/>
</dbReference>
<feature type="domain" description="CoA carboxyltransferase N-terminal" evidence="2">
    <location>
        <begin position="22"/>
        <end position="274"/>
    </location>
</feature>
<dbReference type="FunFam" id="3.90.226.10:FF:000021">
    <property type="entry name" value="Acetyl-CoA carboxylase carboxyltransferase subunit"/>
    <property type="match status" value="1"/>
</dbReference>
<protein>
    <submittedName>
        <fullName evidence="4">Acetyl-CoA carboxylase</fullName>
    </submittedName>
</protein>
<dbReference type="SUPFAM" id="SSF52096">
    <property type="entry name" value="ClpP/crotonase"/>
    <property type="match status" value="2"/>
</dbReference>
<dbReference type="GO" id="GO:0016874">
    <property type="term" value="F:ligase activity"/>
    <property type="evidence" value="ECO:0007669"/>
    <property type="project" value="InterPro"/>
</dbReference>
<keyword evidence="4" id="KW-0614">Plasmid</keyword>
<organism evidence="4 5">
    <name type="scientific">Rhodococcus opacus</name>
    <name type="common">Nocardia opaca</name>
    <dbReference type="NCBI Taxonomy" id="37919"/>
    <lineage>
        <taxon>Bacteria</taxon>
        <taxon>Bacillati</taxon>
        <taxon>Actinomycetota</taxon>
        <taxon>Actinomycetes</taxon>
        <taxon>Mycobacteriales</taxon>
        <taxon>Nocardiaceae</taxon>
        <taxon>Rhodococcus</taxon>
    </lineage>
</organism>
<dbReference type="EMBL" id="CP008949">
    <property type="protein sequence ID" value="AII10807.1"/>
    <property type="molecule type" value="Genomic_DNA"/>
</dbReference>
<evidence type="ECO:0000313" key="4">
    <source>
        <dbReference type="EMBL" id="AII10807.1"/>
    </source>
</evidence>
<proteinExistence type="inferred from homology"/>
<sequence length="532" mass="56391">MTVLSTLFDTGSEQFRLDRRAMLDALGPLESLADRVLEAGGGKSVDRHRARGKLLARERVDLLLDEDAPFLELSCYAGAHEPAEQPGGRLITGIGPVRGVECVIIASQSTVKGGSLNPDAVAKKLRALEIAEHNRLPVITLVESGGADLPRQAETFIPGGRIFRKLTRLAAAGIPTISLVFGSSTAGGAYLPGMSQYTVLVKQAASVYLGGPPLVKMAINEEIDDESLGGAEMHARVSGLADYLAEDERDALRLGRQIVSDLRWTKAGPGPSLPADPPVHDPGELLACAAADAKRSVDVREILARVLDGSRFDEFKPLYGTQLVTGWGSIAGYPIGILANNGILFSDEANKGAHFIQLANDRSIPLVFVQNITGFMVGSAAERGGIIKDGAKLINAVSNSTVPHLTLMIGASYGAGNYAMSGRAYEPRFVFTWPNHRIAVMGGPQLGGVMSIIRKAAADRAGVEYSDVEDAQVRGEIEDMIDSQSGAIYATGRGWDDGVIDPRDTRAVLGLALSATHSAPVTGTSRFATFRL</sequence>
<dbReference type="InterPro" id="IPR034733">
    <property type="entry name" value="AcCoA_carboxyl_beta"/>
</dbReference>
<dbReference type="InterPro" id="IPR011762">
    <property type="entry name" value="COA_CT_N"/>
</dbReference>
<feature type="domain" description="CoA carboxyltransferase C-terminal" evidence="3">
    <location>
        <begin position="274"/>
        <end position="515"/>
    </location>
</feature>
<dbReference type="Gene3D" id="3.90.226.10">
    <property type="entry name" value="2-enoyl-CoA Hydratase, Chain A, domain 1"/>
    <property type="match status" value="2"/>
</dbReference>
<dbReference type="PROSITE" id="PS50989">
    <property type="entry name" value="COA_CT_CTER"/>
    <property type="match status" value="1"/>
</dbReference>
<dbReference type="RefSeq" id="WP_128643080.1">
    <property type="nucleotide sequence ID" value="NZ_CP008949.1"/>
</dbReference>
<evidence type="ECO:0000313" key="5">
    <source>
        <dbReference type="Proteomes" id="UP000028488"/>
    </source>
</evidence>
<dbReference type="Pfam" id="PF01039">
    <property type="entry name" value="Carboxyl_trans"/>
    <property type="match status" value="1"/>
</dbReference>
<dbReference type="PANTHER" id="PTHR22855:SF46">
    <property type="entry name" value="METHYLCROTONOYL-COA CARBOXYLASE"/>
    <property type="match status" value="1"/>
</dbReference>
<dbReference type="InterPro" id="IPR029045">
    <property type="entry name" value="ClpP/crotonase-like_dom_sf"/>
</dbReference>
<dbReference type="Proteomes" id="UP000028488">
    <property type="component" value="Plasmid pPDG2"/>
</dbReference>
<accession>A0A076F007</accession>
<evidence type="ECO:0000256" key="1">
    <source>
        <dbReference type="ARBA" id="ARBA00006102"/>
    </source>
</evidence>
<name>A0A076F007_RHOOP</name>